<comment type="catalytic activity">
    <reaction evidence="6">
        <text>D-glucose 6-phosphate + NADP(+) = 6-phospho-D-glucono-1,5-lactone + NADPH + H(+)</text>
        <dbReference type="Rhea" id="RHEA:15841"/>
        <dbReference type="ChEBI" id="CHEBI:15378"/>
        <dbReference type="ChEBI" id="CHEBI:57783"/>
        <dbReference type="ChEBI" id="CHEBI:57955"/>
        <dbReference type="ChEBI" id="CHEBI:58349"/>
        <dbReference type="ChEBI" id="CHEBI:61548"/>
        <dbReference type="EC" id="1.1.1.49"/>
    </reaction>
</comment>
<keyword evidence="4 6" id="KW-0560">Oxidoreductase</keyword>
<keyword evidence="10" id="KW-1185">Reference proteome</keyword>
<dbReference type="Gene3D" id="3.30.360.10">
    <property type="entry name" value="Dihydrodipicolinate Reductase, domain 2"/>
    <property type="match status" value="1"/>
</dbReference>
<feature type="binding site" evidence="6">
    <location>
        <position position="149"/>
    </location>
    <ligand>
        <name>NADP(+)</name>
        <dbReference type="ChEBI" id="CHEBI:58349"/>
    </ligand>
</feature>
<evidence type="ECO:0000256" key="3">
    <source>
        <dbReference type="ARBA" id="ARBA00022857"/>
    </source>
</evidence>
<keyword evidence="2 6" id="KW-0313">Glucose metabolism</keyword>
<dbReference type="PANTHER" id="PTHR23429:SF0">
    <property type="entry name" value="GLUCOSE-6-PHOSPHATE 1-DEHYDROGENASE"/>
    <property type="match status" value="1"/>
</dbReference>
<dbReference type="HAMAP" id="MF_00966">
    <property type="entry name" value="G6PD"/>
    <property type="match status" value="1"/>
</dbReference>
<evidence type="ECO:0000256" key="6">
    <source>
        <dbReference type="HAMAP-Rule" id="MF_00966"/>
    </source>
</evidence>
<dbReference type="GO" id="GO:0005829">
    <property type="term" value="C:cytosol"/>
    <property type="evidence" value="ECO:0007669"/>
    <property type="project" value="TreeGrafter"/>
</dbReference>
<comment type="pathway">
    <text evidence="1 6">Carbohydrate degradation; pentose phosphate pathway; D-ribulose 5-phosphate from D-glucose 6-phosphate (oxidative stage): step 1/3.</text>
</comment>
<dbReference type="PANTHER" id="PTHR23429">
    <property type="entry name" value="GLUCOSE-6-PHOSPHATE 1-DEHYDROGENASE G6PD"/>
    <property type="match status" value="1"/>
</dbReference>
<dbReference type="Pfam" id="PF02781">
    <property type="entry name" value="G6PD_C"/>
    <property type="match status" value="1"/>
</dbReference>
<gene>
    <name evidence="6" type="primary">zwf</name>
    <name evidence="9" type="ORF">EDC57_2084</name>
</gene>
<evidence type="ECO:0000256" key="1">
    <source>
        <dbReference type="ARBA" id="ARBA00004937"/>
    </source>
</evidence>
<dbReference type="NCBIfam" id="TIGR00871">
    <property type="entry name" value="zwf"/>
    <property type="match status" value="1"/>
</dbReference>
<dbReference type="SUPFAM" id="SSF55347">
    <property type="entry name" value="Glyceraldehyde-3-phosphate dehydrogenase-like, C-terminal domain"/>
    <property type="match status" value="1"/>
</dbReference>
<dbReference type="Gene3D" id="3.40.50.720">
    <property type="entry name" value="NAD(P)-binding Rossmann-like Domain"/>
    <property type="match status" value="1"/>
</dbReference>
<evidence type="ECO:0000256" key="4">
    <source>
        <dbReference type="ARBA" id="ARBA00023002"/>
    </source>
</evidence>
<dbReference type="Proteomes" id="UP000276634">
    <property type="component" value="Unassembled WGS sequence"/>
</dbReference>
<dbReference type="AlphaFoldDB" id="A0A3N1Y228"/>
<feature type="binding site" evidence="6">
    <location>
        <position position="236"/>
    </location>
    <ligand>
        <name>substrate</name>
    </ligand>
</feature>
<feature type="binding site" evidence="6">
    <location>
        <position position="217"/>
    </location>
    <ligand>
        <name>substrate</name>
    </ligand>
</feature>
<feature type="active site" description="Proton acceptor" evidence="6">
    <location>
        <position position="241"/>
    </location>
</feature>
<evidence type="ECO:0000259" key="7">
    <source>
        <dbReference type="Pfam" id="PF00479"/>
    </source>
</evidence>
<feature type="binding site" evidence="6">
    <location>
        <position position="341"/>
    </location>
    <ligand>
        <name>substrate</name>
    </ligand>
</feature>
<feature type="binding site" evidence="6">
    <location>
        <position position="47"/>
    </location>
    <ligand>
        <name>NADP(+)</name>
        <dbReference type="ChEBI" id="CHEBI:58349"/>
    </ligand>
</feature>
<dbReference type="EMBL" id="RJVI01000002">
    <property type="protein sequence ID" value="ROR32870.1"/>
    <property type="molecule type" value="Genomic_DNA"/>
</dbReference>
<organism evidence="9 10">
    <name type="scientific">Inmirania thermothiophila</name>
    <dbReference type="NCBI Taxonomy" id="1750597"/>
    <lineage>
        <taxon>Bacteria</taxon>
        <taxon>Pseudomonadati</taxon>
        <taxon>Pseudomonadota</taxon>
        <taxon>Gammaproteobacteria</taxon>
        <taxon>Chromatiales</taxon>
        <taxon>Ectothiorhodospiraceae</taxon>
        <taxon>Inmirania</taxon>
    </lineage>
</organism>
<dbReference type="SUPFAM" id="SSF51735">
    <property type="entry name" value="NAD(P)-binding Rossmann-fold domains"/>
    <property type="match status" value="1"/>
</dbReference>
<dbReference type="InterPro" id="IPR022674">
    <property type="entry name" value="G6P_DH_NAD-bd"/>
</dbReference>
<evidence type="ECO:0000256" key="5">
    <source>
        <dbReference type="ARBA" id="ARBA00023277"/>
    </source>
</evidence>
<proteinExistence type="inferred from homology"/>
<feature type="domain" description="Glucose-6-phosphate dehydrogenase NAD-binding" evidence="7">
    <location>
        <begin position="10"/>
        <end position="188"/>
    </location>
</feature>
<protein>
    <recommendedName>
        <fullName evidence="6">Glucose-6-phosphate 1-dehydrogenase</fullName>
        <shortName evidence="6">G6PD</shortName>
        <ecNumber evidence="6">1.1.1.49</ecNumber>
    </recommendedName>
</protein>
<keyword evidence="3 6" id="KW-0521">NADP</keyword>
<keyword evidence="5 6" id="KW-0119">Carbohydrate metabolism</keyword>
<dbReference type="PIRSF" id="PIRSF000110">
    <property type="entry name" value="G6PD"/>
    <property type="match status" value="1"/>
</dbReference>
<feature type="domain" description="Glucose-6-phosphate dehydrogenase C-terminal" evidence="8">
    <location>
        <begin position="190"/>
        <end position="487"/>
    </location>
</feature>
<comment type="similarity">
    <text evidence="6">Belongs to the glucose-6-phosphate dehydrogenase family.</text>
</comment>
<feature type="binding site" evidence="6">
    <location>
        <position position="179"/>
    </location>
    <ligand>
        <name>substrate</name>
    </ligand>
</feature>
<dbReference type="GO" id="GO:0004345">
    <property type="term" value="F:glucose-6-phosphate dehydrogenase activity"/>
    <property type="evidence" value="ECO:0007669"/>
    <property type="project" value="UniProtKB-UniRule"/>
</dbReference>
<dbReference type="NCBIfam" id="NF009492">
    <property type="entry name" value="PRK12853.1-3"/>
    <property type="match status" value="1"/>
</dbReference>
<dbReference type="InterPro" id="IPR022675">
    <property type="entry name" value="G6P_DH_C"/>
</dbReference>
<accession>A0A3N1Y228</accession>
<dbReference type="UniPathway" id="UPA00115">
    <property type="reaction ID" value="UER00408"/>
</dbReference>
<name>A0A3N1Y228_9GAMM</name>
<dbReference type="GO" id="GO:0009051">
    <property type="term" value="P:pentose-phosphate shunt, oxidative branch"/>
    <property type="evidence" value="ECO:0007669"/>
    <property type="project" value="TreeGrafter"/>
</dbReference>
<comment type="caution">
    <text evidence="9">The sequence shown here is derived from an EMBL/GenBank/DDBJ whole genome shotgun (WGS) entry which is preliminary data.</text>
</comment>
<evidence type="ECO:0000313" key="9">
    <source>
        <dbReference type="EMBL" id="ROR32870.1"/>
    </source>
</evidence>
<dbReference type="EC" id="1.1.1.49" evidence="6"/>
<evidence type="ECO:0000313" key="10">
    <source>
        <dbReference type="Proteomes" id="UP000276634"/>
    </source>
</evidence>
<dbReference type="OrthoDB" id="9802739at2"/>
<dbReference type="RefSeq" id="WP_123401768.1">
    <property type="nucleotide sequence ID" value="NZ_RJVI01000002.1"/>
</dbReference>
<dbReference type="InterPro" id="IPR001282">
    <property type="entry name" value="G6P_DH"/>
</dbReference>
<dbReference type="GO" id="GO:0006006">
    <property type="term" value="P:glucose metabolic process"/>
    <property type="evidence" value="ECO:0007669"/>
    <property type="project" value="UniProtKB-KW"/>
</dbReference>
<feature type="binding site" evidence="6">
    <location>
        <position position="183"/>
    </location>
    <ligand>
        <name>substrate</name>
    </ligand>
</feature>
<sequence length="493" mass="55880">MRGGGRCTFVIFGASGNLSRTKLMPALYHLDADGRLPPGVDIVGIGRRDWDEGRFREEVRGWIEGRVRGGLDEAAWGRFAQRLGFQRGDLADAALYEALGRRLGDGGTPASAVFYLAIRPAEFAVVAERLAAAGLNRAEGGWRRLVVEKPFGYDLDSARRLEARLHRAFDEEQIFRIDHYLGKGTVQNILVLRFANLLFEPLWNRNHIDHVQITHAEARGLEGRAEYYDGAGALRDMVQSHLLQVLTLVAMEPPASLDAEALRDEKVKVLRSIRPIPRRAVHAHAFRAQYAAGRIGDERVPGYVEEPGVPRDSTTETFCALKLYIDNWRWRGVPFYIRTGKRMARDSSLVAVRFRHVPQQLFRETPLERVAPNWIVIGMQPQECLRVELQVKQPGLELRTQPSMLDASYCGMPAPPLDAYEALLLDVLEGDRSLFLRADEVEWAWRVVDPILQVWSTERDFIHTYPAGSWGPAEASRLFEDEDQEWRHTLDPT</sequence>
<comment type="caution">
    <text evidence="6">Lacks conserved residue(s) required for the propagation of feature annotation.</text>
</comment>
<feature type="binding site" evidence="6">
    <location>
        <begin position="13"/>
        <end position="20"/>
    </location>
    <ligand>
        <name>NADP(+)</name>
        <dbReference type="ChEBI" id="CHEBI:58349"/>
    </ligand>
</feature>
<evidence type="ECO:0000259" key="8">
    <source>
        <dbReference type="Pfam" id="PF02781"/>
    </source>
</evidence>
<dbReference type="InterPro" id="IPR036291">
    <property type="entry name" value="NAD(P)-bd_dom_sf"/>
</dbReference>
<comment type="function">
    <text evidence="6">Catalyzes the oxidation of glucose 6-phosphate to 6-phosphogluconolactone.</text>
</comment>
<reference evidence="9 10" key="1">
    <citation type="submission" date="2018-11" db="EMBL/GenBank/DDBJ databases">
        <title>Genomic Encyclopedia of Type Strains, Phase IV (KMG-IV): sequencing the most valuable type-strain genomes for metagenomic binning, comparative biology and taxonomic classification.</title>
        <authorList>
            <person name="Goeker M."/>
        </authorList>
    </citation>
    <scope>NUCLEOTIDE SEQUENCE [LARGE SCALE GENOMIC DNA]</scope>
    <source>
        <strain evidence="9 10">DSM 100275</strain>
    </source>
</reference>
<feature type="binding site" evidence="6">
    <location>
        <begin position="89"/>
        <end position="90"/>
    </location>
    <ligand>
        <name>NADP(+)</name>
        <dbReference type="ChEBI" id="CHEBI:58349"/>
    </ligand>
</feature>
<dbReference type="Pfam" id="PF00479">
    <property type="entry name" value="G6PD_N"/>
    <property type="match status" value="1"/>
</dbReference>
<dbReference type="GO" id="GO:0050661">
    <property type="term" value="F:NADP binding"/>
    <property type="evidence" value="ECO:0007669"/>
    <property type="project" value="UniProtKB-UniRule"/>
</dbReference>
<dbReference type="PRINTS" id="PR00079">
    <property type="entry name" value="G6PDHDRGNASE"/>
</dbReference>
<evidence type="ECO:0000256" key="2">
    <source>
        <dbReference type="ARBA" id="ARBA00022526"/>
    </source>
</evidence>